<evidence type="ECO:0008006" key="5">
    <source>
        <dbReference type="Google" id="ProtNLM"/>
    </source>
</evidence>
<dbReference type="Ensembl" id="ENSMMST00000035650.1">
    <property type="protein sequence ID" value="ENSMMSP00000032471.1"/>
    <property type="gene ID" value="ENSMMSG00000024014.1"/>
</dbReference>
<dbReference type="SUPFAM" id="SSF49785">
    <property type="entry name" value="Galactose-binding domain-like"/>
    <property type="match status" value="1"/>
</dbReference>
<dbReference type="SMART" id="SM01198">
    <property type="entry name" value="FBA"/>
    <property type="match status" value="1"/>
</dbReference>
<dbReference type="PANTHER" id="PTHR12125">
    <property type="entry name" value="F-BOX ONLY PROTEIN 6-LIKE PROTEIN"/>
    <property type="match status" value="1"/>
</dbReference>
<evidence type="ECO:0000313" key="3">
    <source>
        <dbReference type="Ensembl" id="ENSMMSP00000032471.1"/>
    </source>
</evidence>
<proteinExistence type="predicted"/>
<reference evidence="3" key="2">
    <citation type="submission" date="2025-09" db="UniProtKB">
        <authorList>
            <consortium name="Ensembl"/>
        </authorList>
    </citation>
    <scope>IDENTIFICATION</scope>
</reference>
<dbReference type="AlphaFoldDB" id="A0A8C6G2H4"/>
<reference evidence="3" key="1">
    <citation type="submission" date="2025-08" db="UniProtKB">
        <authorList>
            <consortium name="Ensembl"/>
        </authorList>
    </citation>
    <scope>IDENTIFICATION</scope>
</reference>
<keyword evidence="4" id="KW-1185">Reference proteome</keyword>
<dbReference type="Gene3D" id="2.60.120.260">
    <property type="entry name" value="Galactose-binding domain-like"/>
    <property type="match status" value="1"/>
</dbReference>
<dbReference type="InterPro" id="IPR001810">
    <property type="entry name" value="F-box_dom"/>
</dbReference>
<feature type="domain" description="FBA" evidence="2">
    <location>
        <begin position="87"/>
        <end position="268"/>
    </location>
</feature>
<evidence type="ECO:0000259" key="2">
    <source>
        <dbReference type="PROSITE" id="PS51114"/>
    </source>
</evidence>
<dbReference type="InterPro" id="IPR036047">
    <property type="entry name" value="F-box-like_dom_sf"/>
</dbReference>
<dbReference type="InterPro" id="IPR007397">
    <property type="entry name" value="F-box-assoc_dom"/>
</dbReference>
<dbReference type="Proteomes" id="UP000694544">
    <property type="component" value="Unplaced"/>
</dbReference>
<accession>A0A8C6G2H4</accession>
<dbReference type="PROSITE" id="PS51114">
    <property type="entry name" value="FBA"/>
    <property type="match status" value="1"/>
</dbReference>
<dbReference type="PROSITE" id="PS50181">
    <property type="entry name" value="FBOX"/>
    <property type="match status" value="1"/>
</dbReference>
<dbReference type="SMART" id="SM00256">
    <property type="entry name" value="FBOX"/>
    <property type="match status" value="1"/>
</dbReference>
<dbReference type="GO" id="GO:0036503">
    <property type="term" value="P:ERAD pathway"/>
    <property type="evidence" value="ECO:0007669"/>
    <property type="project" value="TreeGrafter"/>
</dbReference>
<dbReference type="GO" id="GO:0061630">
    <property type="term" value="F:ubiquitin protein ligase activity"/>
    <property type="evidence" value="ECO:0007669"/>
    <property type="project" value="TreeGrafter"/>
</dbReference>
<dbReference type="GO" id="GO:0019005">
    <property type="term" value="C:SCF ubiquitin ligase complex"/>
    <property type="evidence" value="ECO:0007669"/>
    <property type="project" value="TreeGrafter"/>
</dbReference>
<name>A0A8C6G2H4_MOSMO</name>
<dbReference type="GO" id="GO:0031146">
    <property type="term" value="P:SCF-dependent proteasomal ubiquitin-dependent protein catabolic process"/>
    <property type="evidence" value="ECO:0007669"/>
    <property type="project" value="TreeGrafter"/>
</dbReference>
<dbReference type="GeneTree" id="ENSGT00940000161841"/>
<dbReference type="InterPro" id="IPR039752">
    <property type="entry name" value="F-box_only"/>
</dbReference>
<dbReference type="SUPFAM" id="SSF81383">
    <property type="entry name" value="F-box domain"/>
    <property type="match status" value="1"/>
</dbReference>
<dbReference type="GO" id="GO:0006516">
    <property type="term" value="P:glycoprotein catabolic process"/>
    <property type="evidence" value="ECO:0007669"/>
    <property type="project" value="TreeGrafter"/>
</dbReference>
<dbReference type="FunFam" id="1.20.1280.50:FF:000101">
    <property type="entry name" value="Uncharacterized protein"/>
    <property type="match status" value="1"/>
</dbReference>
<dbReference type="Gene3D" id="1.20.1280.50">
    <property type="match status" value="1"/>
</dbReference>
<evidence type="ECO:0000313" key="4">
    <source>
        <dbReference type="Proteomes" id="UP000694544"/>
    </source>
</evidence>
<dbReference type="InterPro" id="IPR008979">
    <property type="entry name" value="Galactose-bd-like_sf"/>
</dbReference>
<sequence length="271" mass="31190">MSLTTGASASQGLRACIPAADPEPEEAPGLSQLPIEMLLEVLSYLPTSVLLGQCRHVCWYWRYLVDTRAVWLSILPYSHAKLWPVLRACLPPDDDDDPRPCLLGRFCERRPLGRNLYPNPRGIDAFLQGESWEENRRVVPENSFQPFYRWCYKKQVLDLEKEGLWPELLDSGKIEICVSAWWADQETLVCLYELIVRLLDAEQAQLHHFSPSPVHQGRSSIPFKTNHVFSNLKKGVRFVSLEHWIWDMGFLPEDYGIFVPKASVIIRVCQL</sequence>
<feature type="domain" description="F-box" evidence="1">
    <location>
        <begin position="27"/>
        <end position="74"/>
    </location>
</feature>
<evidence type="ECO:0000259" key="1">
    <source>
        <dbReference type="PROSITE" id="PS50181"/>
    </source>
</evidence>
<protein>
    <recommendedName>
        <fullName evidence="5">F-box protein 27</fullName>
    </recommendedName>
</protein>
<dbReference type="PANTHER" id="PTHR12125:SF9">
    <property type="entry name" value="F-BOX ONLY PROTEIN 27"/>
    <property type="match status" value="1"/>
</dbReference>
<dbReference type="Pfam" id="PF04300">
    <property type="entry name" value="FBA"/>
    <property type="match status" value="1"/>
</dbReference>
<organism evidence="3 4">
    <name type="scientific">Moschus moschiferus</name>
    <name type="common">Siberian musk deer</name>
    <name type="synonym">Moschus sibiricus</name>
    <dbReference type="NCBI Taxonomy" id="68415"/>
    <lineage>
        <taxon>Eukaryota</taxon>
        <taxon>Metazoa</taxon>
        <taxon>Chordata</taxon>
        <taxon>Craniata</taxon>
        <taxon>Vertebrata</taxon>
        <taxon>Euteleostomi</taxon>
        <taxon>Mammalia</taxon>
        <taxon>Eutheria</taxon>
        <taxon>Laurasiatheria</taxon>
        <taxon>Artiodactyla</taxon>
        <taxon>Ruminantia</taxon>
        <taxon>Pecora</taxon>
        <taxon>Moschidae</taxon>
        <taxon>Moschus</taxon>
    </lineage>
</organism>
<dbReference type="GO" id="GO:0005737">
    <property type="term" value="C:cytoplasm"/>
    <property type="evidence" value="ECO:0007669"/>
    <property type="project" value="UniProtKB-ARBA"/>
</dbReference>
<dbReference type="FunFam" id="2.60.120.260:FF:000168">
    <property type="entry name" value="F-box only protein 6-like Protein"/>
    <property type="match status" value="1"/>
</dbReference>
<dbReference type="Pfam" id="PF12937">
    <property type="entry name" value="F-box-like"/>
    <property type="match status" value="1"/>
</dbReference>